<feature type="region of interest" description="Disordered" evidence="1">
    <location>
        <begin position="64"/>
        <end position="97"/>
    </location>
</feature>
<dbReference type="Proteomes" id="UP000565286">
    <property type="component" value="Unassembled WGS sequence"/>
</dbReference>
<evidence type="ECO:0000313" key="3">
    <source>
        <dbReference type="Proteomes" id="UP000565286"/>
    </source>
</evidence>
<dbReference type="EMBL" id="JACIDV010000011">
    <property type="protein sequence ID" value="MBB3947604.1"/>
    <property type="molecule type" value="Genomic_DNA"/>
</dbReference>
<evidence type="ECO:0000256" key="1">
    <source>
        <dbReference type="SAM" id="MobiDB-lite"/>
    </source>
</evidence>
<sequence length="141" mass="15575">MRTALVLMTILGCDDTATDCRHIATMQQRWTSIELCDAESEKQLGNFANASYPVVVAVCQTPDAPKDDIAKTDGAKTDGQTPDATTTSLPLDTEEEQTLTQRAITRVRRILPSTEGVKEVLGKPVRMVEDSYSWIARRFAK</sequence>
<name>A0A7W6CAP2_9HYPH</name>
<feature type="compositionally biased region" description="Basic and acidic residues" evidence="1">
    <location>
        <begin position="64"/>
        <end position="76"/>
    </location>
</feature>
<feature type="compositionally biased region" description="Polar residues" evidence="1">
    <location>
        <begin position="78"/>
        <end position="90"/>
    </location>
</feature>
<dbReference type="RefSeq" id="WP_183897226.1">
    <property type="nucleotide sequence ID" value="NZ_JACIDV010000011.1"/>
</dbReference>
<organism evidence="2 3">
    <name type="scientific">Rhizobium skierniewicense</name>
    <dbReference type="NCBI Taxonomy" id="984260"/>
    <lineage>
        <taxon>Bacteria</taxon>
        <taxon>Pseudomonadati</taxon>
        <taxon>Pseudomonadota</taxon>
        <taxon>Alphaproteobacteria</taxon>
        <taxon>Hyphomicrobiales</taxon>
        <taxon>Rhizobiaceae</taxon>
        <taxon>Rhizobium/Agrobacterium group</taxon>
        <taxon>Rhizobium</taxon>
    </lineage>
</organism>
<accession>A0A7W6CAP2</accession>
<evidence type="ECO:0000313" key="2">
    <source>
        <dbReference type="EMBL" id="MBB3947604.1"/>
    </source>
</evidence>
<keyword evidence="3" id="KW-1185">Reference proteome</keyword>
<reference evidence="2 3" key="1">
    <citation type="submission" date="2020-08" db="EMBL/GenBank/DDBJ databases">
        <title>Genomic Encyclopedia of Type Strains, Phase IV (KMG-IV): sequencing the most valuable type-strain genomes for metagenomic binning, comparative biology and taxonomic classification.</title>
        <authorList>
            <person name="Goeker M."/>
        </authorList>
    </citation>
    <scope>NUCLEOTIDE SEQUENCE [LARGE SCALE GENOMIC DNA]</scope>
    <source>
        <strain evidence="2 3">DSM 26438</strain>
    </source>
</reference>
<proteinExistence type="predicted"/>
<gene>
    <name evidence="2" type="ORF">GGQ73_003572</name>
</gene>
<comment type="caution">
    <text evidence="2">The sequence shown here is derived from an EMBL/GenBank/DDBJ whole genome shotgun (WGS) entry which is preliminary data.</text>
</comment>
<protein>
    <submittedName>
        <fullName evidence="2">Uncharacterized protein</fullName>
    </submittedName>
</protein>
<dbReference type="AlphaFoldDB" id="A0A7W6CAP2"/>